<proteinExistence type="predicted"/>
<accession>A0A1I2HSQ7</accession>
<dbReference type="AlphaFoldDB" id="A0A1I2HSQ7"/>
<organism evidence="2 3">
    <name type="scientific">Actinoplanes philippinensis</name>
    <dbReference type="NCBI Taxonomy" id="35752"/>
    <lineage>
        <taxon>Bacteria</taxon>
        <taxon>Bacillati</taxon>
        <taxon>Actinomycetota</taxon>
        <taxon>Actinomycetes</taxon>
        <taxon>Micromonosporales</taxon>
        <taxon>Micromonosporaceae</taxon>
        <taxon>Actinoplanes</taxon>
    </lineage>
</organism>
<dbReference type="EMBL" id="FONV01000008">
    <property type="protein sequence ID" value="SFF31746.1"/>
    <property type="molecule type" value="Genomic_DNA"/>
</dbReference>
<gene>
    <name evidence="2" type="ORF">SAMN05421541_108417</name>
</gene>
<reference evidence="2 3" key="1">
    <citation type="submission" date="2016-10" db="EMBL/GenBank/DDBJ databases">
        <authorList>
            <person name="de Groot N.N."/>
        </authorList>
    </citation>
    <scope>NUCLEOTIDE SEQUENCE [LARGE SCALE GENOMIC DNA]</scope>
    <source>
        <strain evidence="2 3">DSM 43019</strain>
    </source>
</reference>
<evidence type="ECO:0000313" key="3">
    <source>
        <dbReference type="Proteomes" id="UP000199645"/>
    </source>
</evidence>
<evidence type="ECO:0000256" key="1">
    <source>
        <dbReference type="SAM" id="MobiDB-lite"/>
    </source>
</evidence>
<keyword evidence="3" id="KW-1185">Reference proteome</keyword>
<sequence>MSAMNRAEAIPDAGSRSTTEPPSDDEPAASPPAPGPTAQARPAGGGNTLAVRPPAPAPSPYRGLRRPDSTPDRLPVLRAEPAVPERWTGPPVDPRSANGAVTRRTGRRRGPVAARRVVGL</sequence>
<feature type="compositionally biased region" description="Low complexity" evidence="1">
    <location>
        <begin position="111"/>
        <end position="120"/>
    </location>
</feature>
<dbReference type="Proteomes" id="UP000199645">
    <property type="component" value="Unassembled WGS sequence"/>
</dbReference>
<evidence type="ECO:0000313" key="2">
    <source>
        <dbReference type="EMBL" id="SFF31746.1"/>
    </source>
</evidence>
<name>A0A1I2HSQ7_9ACTN</name>
<protein>
    <submittedName>
        <fullName evidence="2">Uncharacterized protein</fullName>
    </submittedName>
</protein>
<feature type="region of interest" description="Disordered" evidence="1">
    <location>
        <begin position="1"/>
        <end position="120"/>
    </location>
</feature>